<organism evidence="1 2">
    <name type="scientific">Thecamonas trahens ATCC 50062</name>
    <dbReference type="NCBI Taxonomy" id="461836"/>
    <lineage>
        <taxon>Eukaryota</taxon>
        <taxon>Apusozoa</taxon>
        <taxon>Apusomonadida</taxon>
        <taxon>Apusomonadidae</taxon>
        <taxon>Thecamonas</taxon>
    </lineage>
</organism>
<dbReference type="GeneID" id="25562035"/>
<sequence>MSSAPDQPPPGAESNDPLEVLHHLFARIEYQREVAEAARHKLAALRTTQSRLGDAGRALRALPQPPRRHAFVSLHTALSTEDVDASAAIAAADGPAADHVDLADPRNIEPGLKWVDAPVTGLVAARLPHNVAFNVLDARAARLARDIDAAIAEYNDAVARLDLLEVSLRDSTGVQLLPLTVASSGYKVWARDLYTQPKAALI</sequence>
<dbReference type="RefSeq" id="XP_013760896.1">
    <property type="nucleotide sequence ID" value="XM_013905442.1"/>
</dbReference>
<evidence type="ECO:0000313" key="2">
    <source>
        <dbReference type="Proteomes" id="UP000054408"/>
    </source>
</evidence>
<proteinExistence type="predicted"/>
<dbReference type="AlphaFoldDB" id="A0A0L0DWC0"/>
<accession>A0A0L0DWC0</accession>
<keyword evidence="2" id="KW-1185">Reference proteome</keyword>
<dbReference type="EMBL" id="GL349441">
    <property type="protein sequence ID" value="KNC56381.1"/>
    <property type="molecule type" value="Genomic_DNA"/>
</dbReference>
<name>A0A0L0DWC0_THETB</name>
<dbReference type="Proteomes" id="UP000054408">
    <property type="component" value="Unassembled WGS sequence"/>
</dbReference>
<reference evidence="1 2" key="1">
    <citation type="submission" date="2010-05" db="EMBL/GenBank/DDBJ databases">
        <title>The Genome Sequence of Thecamonas trahens ATCC 50062.</title>
        <authorList>
            <consortium name="The Broad Institute Genome Sequencing Platform"/>
            <person name="Russ C."/>
            <person name="Cuomo C."/>
            <person name="Shea T."/>
            <person name="Young S.K."/>
            <person name="Zeng Q."/>
            <person name="Koehrsen M."/>
            <person name="Haas B."/>
            <person name="Borodovsky M."/>
            <person name="Guigo R."/>
            <person name="Alvarado L."/>
            <person name="Berlin A."/>
            <person name="Bochicchio J."/>
            <person name="Borenstein D."/>
            <person name="Chapman S."/>
            <person name="Chen Z."/>
            <person name="Freedman E."/>
            <person name="Gellesch M."/>
            <person name="Goldberg J."/>
            <person name="Griggs A."/>
            <person name="Gujja S."/>
            <person name="Heilman E."/>
            <person name="Heiman D."/>
            <person name="Hepburn T."/>
            <person name="Howarth C."/>
            <person name="Jen D."/>
            <person name="Larson L."/>
            <person name="Mehta T."/>
            <person name="Park D."/>
            <person name="Pearson M."/>
            <person name="Roberts A."/>
            <person name="Saif S."/>
            <person name="Shenoy N."/>
            <person name="Sisk P."/>
            <person name="Stolte C."/>
            <person name="Sykes S."/>
            <person name="Thomson T."/>
            <person name="Walk T."/>
            <person name="White J."/>
            <person name="Yandava C."/>
            <person name="Burger G."/>
            <person name="Gray M.W."/>
            <person name="Holland P.W.H."/>
            <person name="King N."/>
            <person name="Lang F.B.F."/>
            <person name="Roger A.J."/>
            <person name="Ruiz-Trillo I."/>
            <person name="Lander E."/>
            <person name="Nusbaum C."/>
        </authorList>
    </citation>
    <scope>NUCLEOTIDE SEQUENCE [LARGE SCALE GENOMIC DNA]</scope>
    <source>
        <strain evidence="1 2">ATCC 50062</strain>
    </source>
</reference>
<evidence type="ECO:0000313" key="1">
    <source>
        <dbReference type="EMBL" id="KNC56381.1"/>
    </source>
</evidence>
<protein>
    <submittedName>
        <fullName evidence="1">Uncharacterized protein</fullName>
    </submittedName>
</protein>
<gene>
    <name evidence="1" type="ORF">AMSG_02351</name>
</gene>